<keyword evidence="4" id="KW-0238">DNA-binding</keyword>
<dbReference type="PANTHER" id="PTHR21180:SF32">
    <property type="entry name" value="ENDONUCLEASE_EXONUCLEASE_PHOSPHATASE FAMILY DOMAIN-CONTAINING PROTEIN 1"/>
    <property type="match status" value="1"/>
</dbReference>
<dbReference type="Proteomes" id="UP001575652">
    <property type="component" value="Unassembled WGS sequence"/>
</dbReference>
<keyword evidence="5" id="KW-1185">Reference proteome</keyword>
<dbReference type="Pfam" id="PF10531">
    <property type="entry name" value="SLBB"/>
    <property type="match status" value="1"/>
</dbReference>
<evidence type="ECO:0000313" key="5">
    <source>
        <dbReference type="Proteomes" id="UP001575652"/>
    </source>
</evidence>
<dbReference type="InterPro" id="IPR019554">
    <property type="entry name" value="Soluble_ligand-bd"/>
</dbReference>
<dbReference type="InterPro" id="IPR010994">
    <property type="entry name" value="RuvA_2-like"/>
</dbReference>
<dbReference type="SMART" id="SM00278">
    <property type="entry name" value="HhH1"/>
    <property type="match status" value="2"/>
</dbReference>
<organism evidence="4 5">
    <name type="scientific">Arthrobacter halodurans</name>
    <dbReference type="NCBI Taxonomy" id="516699"/>
    <lineage>
        <taxon>Bacteria</taxon>
        <taxon>Bacillati</taxon>
        <taxon>Actinomycetota</taxon>
        <taxon>Actinomycetes</taxon>
        <taxon>Micrococcales</taxon>
        <taxon>Micrococcaceae</taxon>
        <taxon>Arthrobacter</taxon>
    </lineage>
</organism>
<feature type="region of interest" description="Disordered" evidence="1">
    <location>
        <begin position="66"/>
        <end position="152"/>
    </location>
</feature>
<dbReference type="Pfam" id="PF12836">
    <property type="entry name" value="HHH_3"/>
    <property type="match status" value="1"/>
</dbReference>
<protein>
    <submittedName>
        <fullName evidence="4">ComEA family DNA-binding protein</fullName>
    </submittedName>
</protein>
<sequence length="311" mass="30216">MVRHRWELREDVAAPHGSGRRLRLRLGRGATLCILLGAVAWIAASLLFHPASGGGTLLGEVRLEPDRASGHGVSGPPEAPGVQTHELPGSPAAQEPAPSAQEPAPPAQDPPPPAQDPAPPGEGTGGGPASAPPPGGLSGGPSPGSAPGTAAEESRTLLVVHVAGAVRKPGVYEFAPGTRAGTAVAAAGGLTADADAAAVNLAAPVVDGTQILIPVRGEAPAAPPSGGEPSPGTRGGTAGPPGGGAPGAAVNINTATAAELDTLPGIGPVLAGSIVDFRQRNGPFASMAELDAVSGIGPAMMGKLEGLVAFQ</sequence>
<feature type="compositionally biased region" description="Low complexity" evidence="1">
    <location>
        <begin position="217"/>
        <end position="232"/>
    </location>
</feature>
<keyword evidence="2" id="KW-1133">Transmembrane helix</keyword>
<gene>
    <name evidence="4" type="ORF">ACETWP_07010</name>
</gene>
<feature type="compositionally biased region" description="Gly residues" evidence="1">
    <location>
        <begin position="233"/>
        <end position="246"/>
    </location>
</feature>
<keyword evidence="2" id="KW-0812">Transmembrane</keyword>
<evidence type="ECO:0000259" key="3">
    <source>
        <dbReference type="SMART" id="SM00278"/>
    </source>
</evidence>
<evidence type="ECO:0000256" key="1">
    <source>
        <dbReference type="SAM" id="MobiDB-lite"/>
    </source>
</evidence>
<feature type="domain" description="Helix-hairpin-helix DNA-binding motif class 1" evidence="3">
    <location>
        <begin position="288"/>
        <end position="307"/>
    </location>
</feature>
<feature type="compositionally biased region" description="Pro residues" evidence="1">
    <location>
        <begin position="103"/>
        <end position="120"/>
    </location>
</feature>
<dbReference type="EMBL" id="JBHDLJ010000004">
    <property type="protein sequence ID" value="MFB0834331.1"/>
    <property type="molecule type" value="Genomic_DNA"/>
</dbReference>
<dbReference type="SUPFAM" id="SSF47781">
    <property type="entry name" value="RuvA domain 2-like"/>
    <property type="match status" value="1"/>
</dbReference>
<dbReference type="InterPro" id="IPR003583">
    <property type="entry name" value="Hlx-hairpin-Hlx_DNA-bd_motif"/>
</dbReference>
<feature type="domain" description="Helix-hairpin-helix DNA-binding motif class 1" evidence="3">
    <location>
        <begin position="258"/>
        <end position="277"/>
    </location>
</feature>
<reference evidence="4 5" key="1">
    <citation type="submission" date="2024-09" db="EMBL/GenBank/DDBJ databases">
        <authorList>
            <person name="Salinas-Garcia M.A."/>
            <person name="Prieme A."/>
        </authorList>
    </citation>
    <scope>NUCLEOTIDE SEQUENCE [LARGE SCALE GENOMIC DNA]</scope>
    <source>
        <strain evidence="4 5">DSM 21081</strain>
    </source>
</reference>
<evidence type="ECO:0000313" key="4">
    <source>
        <dbReference type="EMBL" id="MFB0834331.1"/>
    </source>
</evidence>
<dbReference type="PANTHER" id="PTHR21180">
    <property type="entry name" value="ENDONUCLEASE/EXONUCLEASE/PHOSPHATASE FAMILY DOMAIN-CONTAINING PROTEIN 1"/>
    <property type="match status" value="1"/>
</dbReference>
<accession>A0ABV4UL19</accession>
<dbReference type="Gene3D" id="1.10.150.320">
    <property type="entry name" value="Photosystem II 12 kDa extrinsic protein"/>
    <property type="match status" value="1"/>
</dbReference>
<dbReference type="Gene3D" id="3.10.560.10">
    <property type="entry name" value="Outer membrane lipoprotein wza domain like"/>
    <property type="match status" value="1"/>
</dbReference>
<feature type="transmembrane region" description="Helical" evidence="2">
    <location>
        <begin position="29"/>
        <end position="48"/>
    </location>
</feature>
<name>A0ABV4UL19_9MICC</name>
<proteinExistence type="predicted"/>
<keyword evidence="2" id="KW-0472">Membrane</keyword>
<evidence type="ECO:0000256" key="2">
    <source>
        <dbReference type="SAM" id="Phobius"/>
    </source>
</evidence>
<feature type="region of interest" description="Disordered" evidence="1">
    <location>
        <begin position="217"/>
        <end position="247"/>
    </location>
</feature>
<dbReference type="InterPro" id="IPR051675">
    <property type="entry name" value="Endo/Exo/Phosphatase_dom_1"/>
</dbReference>
<dbReference type="RefSeq" id="WP_373971499.1">
    <property type="nucleotide sequence ID" value="NZ_JBHDLJ010000004.1"/>
</dbReference>
<comment type="caution">
    <text evidence="4">The sequence shown here is derived from an EMBL/GenBank/DDBJ whole genome shotgun (WGS) entry which is preliminary data.</text>
</comment>
<dbReference type="GO" id="GO:0003677">
    <property type="term" value="F:DNA binding"/>
    <property type="evidence" value="ECO:0007669"/>
    <property type="project" value="UniProtKB-KW"/>
</dbReference>
<feature type="compositionally biased region" description="Low complexity" evidence="1">
    <location>
        <begin position="88"/>
        <end position="102"/>
    </location>
</feature>